<keyword evidence="1" id="KW-0812">Transmembrane</keyword>
<reference evidence="2 3" key="2">
    <citation type="journal article" date="2011" name="PLoS Genet.">
        <title>Caenorhabditis briggsae recombinant inbred line genotypes reveal inter-strain incompatibility and the evolution of recombination.</title>
        <authorList>
            <person name="Ross J.A."/>
            <person name="Koboldt D.C."/>
            <person name="Staisch J.E."/>
            <person name="Chamberlin H.M."/>
            <person name="Gupta B.P."/>
            <person name="Miller R.D."/>
            <person name="Baird S.E."/>
            <person name="Haag E.S."/>
        </authorList>
    </citation>
    <scope>NUCLEOTIDE SEQUENCE [LARGE SCALE GENOMIC DNA]</scope>
    <source>
        <strain evidence="2 3">AF16</strain>
    </source>
</reference>
<accession>B6IFM7</accession>
<dbReference type="CTD" id="68916750"/>
<keyword evidence="3" id="KW-1185">Reference proteome</keyword>
<protein>
    <submittedName>
        <fullName evidence="2">Protein CBG25257</fullName>
    </submittedName>
</protein>
<dbReference type="HOGENOM" id="CLU_2238995_0_0_1"/>
<dbReference type="InParanoid" id="B6IFM7"/>
<keyword evidence="1" id="KW-0472">Membrane</keyword>
<dbReference type="Proteomes" id="UP000008549">
    <property type="component" value="Unassembled WGS sequence"/>
</dbReference>
<organism evidence="2 3">
    <name type="scientific">Caenorhabditis briggsae</name>
    <dbReference type="NCBI Taxonomy" id="6238"/>
    <lineage>
        <taxon>Eukaryota</taxon>
        <taxon>Metazoa</taxon>
        <taxon>Ecdysozoa</taxon>
        <taxon>Nematoda</taxon>
        <taxon>Chromadorea</taxon>
        <taxon>Rhabditida</taxon>
        <taxon>Rhabditina</taxon>
        <taxon>Rhabditomorpha</taxon>
        <taxon>Rhabditoidea</taxon>
        <taxon>Rhabditidae</taxon>
        <taxon>Peloderinae</taxon>
        <taxon>Caenorhabditis</taxon>
    </lineage>
</organism>
<dbReference type="AlphaFoldDB" id="B6IFM7"/>
<evidence type="ECO:0000256" key="1">
    <source>
        <dbReference type="SAM" id="Phobius"/>
    </source>
</evidence>
<name>B6IFM7_CAEBR</name>
<proteinExistence type="predicted"/>
<feature type="transmembrane region" description="Helical" evidence="1">
    <location>
        <begin position="51"/>
        <end position="74"/>
    </location>
</feature>
<reference evidence="2 3" key="1">
    <citation type="journal article" date="2003" name="PLoS Biol.">
        <title>The genome sequence of Caenorhabditis briggsae: a platform for comparative genomics.</title>
        <authorList>
            <person name="Stein L.D."/>
            <person name="Bao Z."/>
            <person name="Blasiar D."/>
            <person name="Blumenthal T."/>
            <person name="Brent M.R."/>
            <person name="Chen N."/>
            <person name="Chinwalla A."/>
            <person name="Clarke L."/>
            <person name="Clee C."/>
            <person name="Coghlan A."/>
            <person name="Coulson A."/>
            <person name="D'Eustachio P."/>
            <person name="Fitch D.H."/>
            <person name="Fulton L.A."/>
            <person name="Fulton R.E."/>
            <person name="Griffiths-Jones S."/>
            <person name="Harris T.W."/>
            <person name="Hillier L.W."/>
            <person name="Kamath R."/>
            <person name="Kuwabara P.E."/>
            <person name="Mardis E.R."/>
            <person name="Marra M.A."/>
            <person name="Miner T.L."/>
            <person name="Minx P."/>
            <person name="Mullikin J.C."/>
            <person name="Plumb R.W."/>
            <person name="Rogers J."/>
            <person name="Schein J.E."/>
            <person name="Sohrmann M."/>
            <person name="Spieth J."/>
            <person name="Stajich J.E."/>
            <person name="Wei C."/>
            <person name="Willey D."/>
            <person name="Wilson R.K."/>
            <person name="Durbin R."/>
            <person name="Waterston R.H."/>
        </authorList>
    </citation>
    <scope>NUCLEOTIDE SEQUENCE [LARGE SCALE GENOMIC DNA]</scope>
    <source>
        <strain evidence="2 3">AF16</strain>
    </source>
</reference>
<gene>
    <name evidence="2" type="ORF">CBG25257</name>
    <name evidence="2" type="ORF">CBG_25257</name>
</gene>
<dbReference type="EMBL" id="HE600956">
    <property type="protein sequence ID" value="CAR98707.1"/>
    <property type="molecule type" value="Genomic_DNA"/>
</dbReference>
<dbReference type="KEGG" id="cbr:CBG_25257"/>
<sequence>MTSALFQNIDHYLFRSLFSSLYPSPPSQSGLSQEMIHVFQKHLTHFPSSSFSWFSCQLLMNFLFAAFCCFFFLFSTSSSLKITAIRNTIFSNSSSLQPIIVKFTK</sequence>
<evidence type="ECO:0000313" key="2">
    <source>
        <dbReference type="EMBL" id="CAR98707.1"/>
    </source>
</evidence>
<evidence type="ECO:0000313" key="3">
    <source>
        <dbReference type="Proteomes" id="UP000008549"/>
    </source>
</evidence>
<keyword evidence="1" id="KW-1133">Transmembrane helix</keyword>
<dbReference type="RefSeq" id="XP_045098277.1">
    <property type="nucleotide sequence ID" value="XM_045243275.1"/>
</dbReference>
<dbReference type="GeneID" id="68916750"/>